<dbReference type="Gene3D" id="3.30.200.20">
    <property type="entry name" value="Phosphorylase Kinase, domain 1"/>
    <property type="match status" value="1"/>
</dbReference>
<dbReference type="GO" id="GO:0005524">
    <property type="term" value="F:ATP binding"/>
    <property type="evidence" value="ECO:0007669"/>
    <property type="project" value="UniProtKB-UniRule"/>
</dbReference>
<keyword evidence="3" id="KW-0808">Transferase</keyword>
<sequence length="105" mass="11940">MAFSLSISAVLLTWCISMFLAVFLVLGALVLFRRRMAKKTKPKSMERKNGDMFSIWNYDGYIAYKEIIKATENFDLRYCIGTGSYGSVYKAELPDGKVVALKKLH</sequence>
<dbReference type="InterPro" id="IPR011009">
    <property type="entry name" value="Kinase-like_dom_sf"/>
</dbReference>
<dbReference type="PANTHER" id="PTHR48005:SF13">
    <property type="entry name" value="SERINE_THREONINE-PROTEIN KINASE DDB_G0278509-RELATED"/>
    <property type="match status" value="1"/>
</dbReference>
<keyword evidence="5" id="KW-0418">Kinase</keyword>
<reference evidence="12" key="2">
    <citation type="submission" date="2020-03" db="EMBL/GenBank/DDBJ databases">
        <title>Walnut 2.0.</title>
        <authorList>
            <person name="Marrano A."/>
            <person name="Britton M."/>
            <person name="Zimin A.V."/>
            <person name="Zaini P.A."/>
            <person name="Workman R."/>
            <person name="Puiu D."/>
            <person name="Bianco L."/>
            <person name="Allen B.J."/>
            <person name="Troggio M."/>
            <person name="Leslie C.A."/>
            <person name="Timp W."/>
            <person name="Dendekar A."/>
            <person name="Salzberg S.L."/>
            <person name="Neale D.B."/>
        </authorList>
    </citation>
    <scope>NUCLEOTIDE SEQUENCE</scope>
    <source>
        <tissue evidence="12">Leaves</tissue>
    </source>
</reference>
<feature type="transmembrane region" description="Helical" evidence="10">
    <location>
        <begin position="6"/>
        <end position="32"/>
    </location>
</feature>
<dbReference type="SUPFAM" id="SSF56112">
    <property type="entry name" value="Protein kinase-like (PK-like)"/>
    <property type="match status" value="1"/>
</dbReference>
<comment type="caution">
    <text evidence="12">The sequence shown here is derived from an EMBL/GenBank/DDBJ whole genome shotgun (WGS) entry which is preliminary data.</text>
</comment>
<evidence type="ECO:0000313" key="13">
    <source>
        <dbReference type="Proteomes" id="UP000619265"/>
    </source>
</evidence>
<name>A0A833X1J9_JUGRE</name>
<evidence type="ECO:0000256" key="2">
    <source>
        <dbReference type="ARBA" id="ARBA00022527"/>
    </source>
</evidence>
<evidence type="ECO:0000256" key="10">
    <source>
        <dbReference type="SAM" id="Phobius"/>
    </source>
</evidence>
<evidence type="ECO:0000259" key="11">
    <source>
        <dbReference type="PROSITE" id="PS50011"/>
    </source>
</evidence>
<comment type="catalytic activity">
    <reaction evidence="7">
        <text>L-threonyl-[protein] + ATP = O-phospho-L-threonyl-[protein] + ADP + H(+)</text>
        <dbReference type="Rhea" id="RHEA:46608"/>
        <dbReference type="Rhea" id="RHEA-COMP:11060"/>
        <dbReference type="Rhea" id="RHEA-COMP:11605"/>
        <dbReference type="ChEBI" id="CHEBI:15378"/>
        <dbReference type="ChEBI" id="CHEBI:30013"/>
        <dbReference type="ChEBI" id="CHEBI:30616"/>
        <dbReference type="ChEBI" id="CHEBI:61977"/>
        <dbReference type="ChEBI" id="CHEBI:456216"/>
        <dbReference type="EC" id="2.7.11.1"/>
    </reaction>
</comment>
<evidence type="ECO:0000256" key="6">
    <source>
        <dbReference type="ARBA" id="ARBA00022840"/>
    </source>
</evidence>
<comment type="catalytic activity">
    <reaction evidence="8">
        <text>L-seryl-[protein] + ATP = O-phospho-L-seryl-[protein] + ADP + H(+)</text>
        <dbReference type="Rhea" id="RHEA:17989"/>
        <dbReference type="Rhea" id="RHEA-COMP:9863"/>
        <dbReference type="Rhea" id="RHEA-COMP:11604"/>
        <dbReference type="ChEBI" id="CHEBI:15378"/>
        <dbReference type="ChEBI" id="CHEBI:29999"/>
        <dbReference type="ChEBI" id="CHEBI:30616"/>
        <dbReference type="ChEBI" id="CHEBI:83421"/>
        <dbReference type="ChEBI" id="CHEBI:456216"/>
        <dbReference type="EC" id="2.7.11.1"/>
    </reaction>
</comment>
<feature type="domain" description="Protein kinase" evidence="11">
    <location>
        <begin position="74"/>
        <end position="105"/>
    </location>
</feature>
<keyword evidence="10" id="KW-0812">Transmembrane</keyword>
<accession>A0A833X1J9</accession>
<gene>
    <name evidence="12" type="ORF">F2P56_025497</name>
</gene>
<evidence type="ECO:0000256" key="5">
    <source>
        <dbReference type="ARBA" id="ARBA00022777"/>
    </source>
</evidence>
<organism evidence="12 13">
    <name type="scientific">Juglans regia</name>
    <name type="common">English walnut</name>
    <dbReference type="NCBI Taxonomy" id="51240"/>
    <lineage>
        <taxon>Eukaryota</taxon>
        <taxon>Viridiplantae</taxon>
        <taxon>Streptophyta</taxon>
        <taxon>Embryophyta</taxon>
        <taxon>Tracheophyta</taxon>
        <taxon>Spermatophyta</taxon>
        <taxon>Magnoliopsida</taxon>
        <taxon>eudicotyledons</taxon>
        <taxon>Gunneridae</taxon>
        <taxon>Pentapetalae</taxon>
        <taxon>rosids</taxon>
        <taxon>fabids</taxon>
        <taxon>Fagales</taxon>
        <taxon>Juglandaceae</taxon>
        <taxon>Juglans</taxon>
    </lineage>
</organism>
<evidence type="ECO:0000256" key="8">
    <source>
        <dbReference type="ARBA" id="ARBA00048679"/>
    </source>
</evidence>
<evidence type="ECO:0000256" key="1">
    <source>
        <dbReference type="ARBA" id="ARBA00012513"/>
    </source>
</evidence>
<keyword evidence="10" id="KW-0472">Membrane</keyword>
<dbReference type="PROSITE" id="PS00107">
    <property type="entry name" value="PROTEIN_KINASE_ATP"/>
    <property type="match status" value="1"/>
</dbReference>
<keyword evidence="4 9" id="KW-0547">Nucleotide-binding</keyword>
<keyword evidence="6 9" id="KW-0067">ATP-binding</keyword>
<dbReference type="InterPro" id="IPR017441">
    <property type="entry name" value="Protein_kinase_ATP_BS"/>
</dbReference>
<feature type="binding site" evidence="9">
    <location>
        <position position="102"/>
    </location>
    <ligand>
        <name>ATP</name>
        <dbReference type="ChEBI" id="CHEBI:30616"/>
    </ligand>
</feature>
<evidence type="ECO:0000256" key="4">
    <source>
        <dbReference type="ARBA" id="ARBA00022741"/>
    </source>
</evidence>
<evidence type="ECO:0000256" key="9">
    <source>
        <dbReference type="PROSITE-ProRule" id="PRU10141"/>
    </source>
</evidence>
<dbReference type="PROSITE" id="PS50011">
    <property type="entry name" value="PROTEIN_KINASE_DOM"/>
    <property type="match status" value="1"/>
</dbReference>
<dbReference type="PANTHER" id="PTHR48005">
    <property type="entry name" value="LEUCINE RICH REPEAT KINASE 2"/>
    <property type="match status" value="1"/>
</dbReference>
<evidence type="ECO:0000256" key="7">
    <source>
        <dbReference type="ARBA" id="ARBA00047899"/>
    </source>
</evidence>
<proteinExistence type="predicted"/>
<dbReference type="Gramene" id="Jr11_21900_p2">
    <property type="protein sequence ID" value="cds.Jr11_21900_p2"/>
    <property type="gene ID" value="Jr11_21900"/>
</dbReference>
<dbReference type="InterPro" id="IPR051420">
    <property type="entry name" value="Ser_Thr_Kinases_DiverseReg"/>
</dbReference>
<keyword evidence="2" id="KW-0723">Serine/threonine-protein kinase</keyword>
<evidence type="ECO:0000313" key="12">
    <source>
        <dbReference type="EMBL" id="KAF5455977.1"/>
    </source>
</evidence>
<dbReference type="Proteomes" id="UP000619265">
    <property type="component" value="Unassembled WGS sequence"/>
</dbReference>
<keyword evidence="10" id="KW-1133">Transmembrane helix</keyword>
<dbReference type="EMBL" id="LIHL02000011">
    <property type="protein sequence ID" value="KAF5455977.1"/>
    <property type="molecule type" value="Genomic_DNA"/>
</dbReference>
<dbReference type="InterPro" id="IPR000719">
    <property type="entry name" value="Prot_kinase_dom"/>
</dbReference>
<protein>
    <recommendedName>
        <fullName evidence="1">non-specific serine/threonine protein kinase</fullName>
        <ecNumber evidence="1">2.7.11.1</ecNumber>
    </recommendedName>
</protein>
<dbReference type="GO" id="GO:0004674">
    <property type="term" value="F:protein serine/threonine kinase activity"/>
    <property type="evidence" value="ECO:0007669"/>
    <property type="project" value="UniProtKB-KW"/>
</dbReference>
<evidence type="ECO:0000256" key="3">
    <source>
        <dbReference type="ARBA" id="ARBA00022679"/>
    </source>
</evidence>
<dbReference type="AlphaFoldDB" id="A0A833X1J9"/>
<dbReference type="EC" id="2.7.11.1" evidence="1"/>
<reference evidence="12" key="1">
    <citation type="submission" date="2015-10" db="EMBL/GenBank/DDBJ databases">
        <authorList>
            <person name="Martinez-Garcia P.J."/>
            <person name="Crepeau M.W."/>
            <person name="Puiu D."/>
            <person name="Gonzalez-Ibeas D."/>
            <person name="Whalen J."/>
            <person name="Stevens K."/>
            <person name="Paul R."/>
            <person name="Butterfield T."/>
            <person name="Britton M."/>
            <person name="Reagan R."/>
            <person name="Chakraborty S."/>
            <person name="Walawage S.L."/>
            <person name="Vasquez-Gross H.A."/>
            <person name="Cardeno C."/>
            <person name="Famula R."/>
            <person name="Pratt K."/>
            <person name="Kuruganti S."/>
            <person name="Aradhya M.K."/>
            <person name="Leslie C.A."/>
            <person name="Dandekar A.M."/>
            <person name="Salzberg S.L."/>
            <person name="Wegrzyn J.L."/>
            <person name="Langley C.H."/>
            <person name="Neale D.B."/>
        </authorList>
    </citation>
    <scope>NUCLEOTIDE SEQUENCE</scope>
    <source>
        <tissue evidence="12">Leaves</tissue>
    </source>
</reference>